<dbReference type="Proteomes" id="UP000815677">
    <property type="component" value="Unassembled WGS sequence"/>
</dbReference>
<name>A0ABQ0KW67_MYCCL</name>
<evidence type="ECO:0000256" key="1">
    <source>
        <dbReference type="SAM" id="MobiDB-lite"/>
    </source>
</evidence>
<feature type="compositionally biased region" description="Basic and acidic residues" evidence="1">
    <location>
        <begin position="56"/>
        <end position="66"/>
    </location>
</feature>
<protein>
    <submittedName>
        <fullName evidence="2">Uncharacterized protein</fullName>
    </submittedName>
</protein>
<organism evidence="2 3">
    <name type="scientific">Mycena chlorophos</name>
    <name type="common">Agaric fungus</name>
    <name type="synonym">Agaricus chlorophos</name>
    <dbReference type="NCBI Taxonomy" id="658473"/>
    <lineage>
        <taxon>Eukaryota</taxon>
        <taxon>Fungi</taxon>
        <taxon>Dikarya</taxon>
        <taxon>Basidiomycota</taxon>
        <taxon>Agaricomycotina</taxon>
        <taxon>Agaricomycetes</taxon>
        <taxon>Agaricomycetidae</taxon>
        <taxon>Agaricales</taxon>
        <taxon>Marasmiineae</taxon>
        <taxon>Mycenaceae</taxon>
        <taxon>Mycena</taxon>
    </lineage>
</organism>
<accession>A0ABQ0KW67</accession>
<evidence type="ECO:0000313" key="3">
    <source>
        <dbReference type="Proteomes" id="UP000815677"/>
    </source>
</evidence>
<gene>
    <name evidence="2" type="ORF">MCHLO_00833</name>
</gene>
<evidence type="ECO:0000313" key="2">
    <source>
        <dbReference type="EMBL" id="GAT43142.1"/>
    </source>
</evidence>
<reference evidence="2" key="1">
    <citation type="submission" date="2014-09" db="EMBL/GenBank/DDBJ databases">
        <title>Genome sequence of the luminous mushroom Mycena chlorophos for searching fungal bioluminescence genes.</title>
        <authorList>
            <person name="Tanaka Y."/>
            <person name="Kasuga D."/>
            <person name="Oba Y."/>
            <person name="Hase S."/>
            <person name="Sato K."/>
            <person name="Oba Y."/>
            <person name="Sakakibara Y."/>
        </authorList>
    </citation>
    <scope>NUCLEOTIDE SEQUENCE</scope>
</reference>
<feature type="region of interest" description="Disordered" evidence="1">
    <location>
        <begin position="40"/>
        <end position="79"/>
    </location>
</feature>
<proteinExistence type="predicted"/>
<keyword evidence="3" id="KW-1185">Reference proteome</keyword>
<dbReference type="EMBL" id="DF838652">
    <property type="protein sequence ID" value="GAT43142.1"/>
    <property type="molecule type" value="Genomic_DNA"/>
</dbReference>
<sequence length="79" mass="8813">MHHAPQSKALETLDANASFVALDHDHNLCIVVAMSLNKIEHTRAKNSTKESVPGETDVKSKTRDETGWEGNARQWDEVD</sequence>